<dbReference type="SUPFAM" id="SSF51735">
    <property type="entry name" value="NAD(P)-binding Rossmann-fold domains"/>
    <property type="match status" value="1"/>
</dbReference>
<dbReference type="GeneID" id="109546858"/>
<protein>
    <recommendedName>
        <fullName evidence="10">Fatty acyl-CoA reductase</fullName>
        <ecNumber evidence="10">1.2.1.84</ecNumber>
    </recommendedName>
</protein>
<keyword evidence="10" id="KW-0560">Oxidoreductase</keyword>
<evidence type="ECO:0000256" key="10">
    <source>
        <dbReference type="RuleBase" id="RU363097"/>
    </source>
</evidence>
<dbReference type="KEGG" id="dpa:109546858"/>
<evidence type="ECO:0000313" key="14">
    <source>
        <dbReference type="Proteomes" id="UP000019118"/>
    </source>
</evidence>
<dbReference type="EnsemblMetazoa" id="XM_019918004.1">
    <property type="protein sequence ID" value="XP_019773563.1"/>
    <property type="gene ID" value="LOC109546858"/>
</dbReference>
<dbReference type="Pfam" id="PF07993">
    <property type="entry name" value="NAD_binding_4"/>
    <property type="match status" value="1"/>
</dbReference>
<evidence type="ECO:0000256" key="1">
    <source>
        <dbReference type="ARBA" id="ARBA00004141"/>
    </source>
</evidence>
<dbReference type="InterPro" id="IPR013120">
    <property type="entry name" value="FAR_NAD-bd"/>
</dbReference>
<dbReference type="Gene3D" id="3.40.50.720">
    <property type="entry name" value="NAD(P)-binding Rossmann-like Domain"/>
    <property type="match status" value="1"/>
</dbReference>
<dbReference type="Proteomes" id="UP000019118">
    <property type="component" value="Unassembled WGS sequence"/>
</dbReference>
<keyword evidence="6" id="KW-1133">Transmembrane helix</keyword>
<dbReference type="GO" id="GO:0005777">
    <property type="term" value="C:peroxisome"/>
    <property type="evidence" value="ECO:0007669"/>
    <property type="project" value="TreeGrafter"/>
</dbReference>
<evidence type="ECO:0000259" key="11">
    <source>
        <dbReference type="Pfam" id="PF03015"/>
    </source>
</evidence>
<keyword evidence="5 10" id="KW-0521">NADP</keyword>
<dbReference type="EC" id="1.2.1.84" evidence="10"/>
<keyword evidence="7 10" id="KW-0443">Lipid metabolism</keyword>
<dbReference type="FunFam" id="3.40.50.720:FF:000143">
    <property type="entry name" value="Fatty acyl-CoA reductase"/>
    <property type="match status" value="1"/>
</dbReference>
<dbReference type="PANTHER" id="PTHR11011:SF107">
    <property type="entry name" value="FATTY ACYL-COA REDUCTASE"/>
    <property type="match status" value="1"/>
</dbReference>
<dbReference type="GO" id="GO:0102965">
    <property type="term" value="F:alcohol-forming long-chain fatty acyl-CoA reductase activity"/>
    <property type="evidence" value="ECO:0007669"/>
    <property type="project" value="UniProtKB-EC"/>
</dbReference>
<keyword evidence="3 10" id="KW-0444">Lipid biosynthesis</keyword>
<comment type="subcellular location">
    <subcellularLocation>
        <location evidence="1">Membrane</location>
        <topology evidence="1">Multi-pass membrane protein</topology>
    </subcellularLocation>
</comment>
<evidence type="ECO:0000256" key="5">
    <source>
        <dbReference type="ARBA" id="ARBA00022857"/>
    </source>
</evidence>
<accession>A0AAR5QK06</accession>
<comment type="similarity">
    <text evidence="2 10">Belongs to the fatty acyl-CoA reductase family.</text>
</comment>
<dbReference type="AlphaFoldDB" id="A0AAR5QK06"/>
<dbReference type="GO" id="GO:0035336">
    <property type="term" value="P:long-chain fatty-acyl-CoA metabolic process"/>
    <property type="evidence" value="ECO:0007669"/>
    <property type="project" value="TreeGrafter"/>
</dbReference>
<reference evidence="14" key="1">
    <citation type="journal article" date="2013" name="Genome Biol.">
        <title>Draft genome of the mountain pine beetle, Dendroctonus ponderosae Hopkins, a major forest pest.</title>
        <authorList>
            <person name="Keeling C.I."/>
            <person name="Yuen M.M."/>
            <person name="Liao N.Y."/>
            <person name="Docking T.R."/>
            <person name="Chan S.K."/>
            <person name="Taylor G.A."/>
            <person name="Palmquist D.L."/>
            <person name="Jackman S.D."/>
            <person name="Nguyen A."/>
            <person name="Li M."/>
            <person name="Henderson H."/>
            <person name="Janes J.K."/>
            <person name="Zhao Y."/>
            <person name="Pandoh P."/>
            <person name="Moore R."/>
            <person name="Sperling F.A."/>
            <person name="Huber D.P."/>
            <person name="Birol I."/>
            <person name="Jones S.J."/>
            <person name="Bohlmann J."/>
        </authorList>
    </citation>
    <scope>NUCLEOTIDE SEQUENCE</scope>
</reference>
<dbReference type="InterPro" id="IPR036291">
    <property type="entry name" value="NAD(P)-bd_dom_sf"/>
</dbReference>
<evidence type="ECO:0000256" key="3">
    <source>
        <dbReference type="ARBA" id="ARBA00022516"/>
    </source>
</evidence>
<keyword evidence="14" id="KW-1185">Reference proteome</keyword>
<comment type="function">
    <text evidence="10">Catalyzes the reduction of fatty acyl-CoA to fatty alcohols.</text>
</comment>
<sequence>MLMWLNGNNPASKMGARLRNHSYLCDDQKNISDFYDQAKVFITGATGFVGKALVEKLLRSCPKVDAIFILMRPKKGIQVEQRLKELLKNPVFNRIRDKDPDAFEKVKVIPGDVALPNLGLCEEDRKFLVDNIDIVFHSAATVKFNENLKTAVILNTLGTKKILELCQNMKKLKSCVHVSTAFSNSDKRVVEEKVYKPTYDAHAVINLIENLPDEVVESLSPKLMDKHPNTYTFAKALAEQLVLEYSHEIPTAIVRPSIITAAWKEPYPGWVDNLSGITGIVMECGRGTIKSIICNERCRMDLVPVDIVVNTLITSAWHTVAHKSNSLRVYNCTSGRLNPVTWKQFGEFTHKHSYQWPSKYVTWYPEFSYTTNRTVHSIYTTLYHNLPSVLLDVFLYCTGKKTMMLKLSRRLNQSLEAGSFFSTNEWEFGSASYKELIAAVEDAGDGSEFSVDLTLGKGFDWETYVGEFLKGVRTYILKDDLISLPAAKKKLHRLYWFKQISQSLPYIVIFQMARYTFQMKMLSQTIQNLPWNDTINTTSLH</sequence>
<evidence type="ECO:0000256" key="8">
    <source>
        <dbReference type="ARBA" id="ARBA00023136"/>
    </source>
</evidence>
<evidence type="ECO:0000256" key="4">
    <source>
        <dbReference type="ARBA" id="ARBA00022692"/>
    </source>
</evidence>
<dbReference type="GO" id="GO:0016020">
    <property type="term" value="C:membrane"/>
    <property type="evidence" value="ECO:0007669"/>
    <property type="project" value="UniProtKB-SubCell"/>
</dbReference>
<dbReference type="CDD" id="cd05236">
    <property type="entry name" value="FAR-N_SDR_e"/>
    <property type="match status" value="1"/>
</dbReference>
<evidence type="ECO:0000256" key="7">
    <source>
        <dbReference type="ARBA" id="ARBA00023098"/>
    </source>
</evidence>
<evidence type="ECO:0000313" key="13">
    <source>
        <dbReference type="EnsemblMetazoa" id="XP_019773563.1"/>
    </source>
</evidence>
<evidence type="ECO:0000256" key="2">
    <source>
        <dbReference type="ARBA" id="ARBA00005928"/>
    </source>
</evidence>
<proteinExistence type="inferred from homology"/>
<evidence type="ECO:0000256" key="6">
    <source>
        <dbReference type="ARBA" id="ARBA00022989"/>
    </source>
</evidence>
<dbReference type="Pfam" id="PF03015">
    <property type="entry name" value="Sterile"/>
    <property type="match status" value="1"/>
</dbReference>
<name>A0AAR5QK06_DENPD</name>
<evidence type="ECO:0000256" key="9">
    <source>
        <dbReference type="ARBA" id="ARBA00052530"/>
    </source>
</evidence>
<dbReference type="CDD" id="cd09071">
    <property type="entry name" value="FAR_C"/>
    <property type="match status" value="1"/>
</dbReference>
<comment type="catalytic activity">
    <reaction evidence="9 10">
        <text>a long-chain fatty acyl-CoA + 2 NADPH + 2 H(+) = a long-chain primary fatty alcohol + 2 NADP(+) + CoA</text>
        <dbReference type="Rhea" id="RHEA:52716"/>
        <dbReference type="ChEBI" id="CHEBI:15378"/>
        <dbReference type="ChEBI" id="CHEBI:57287"/>
        <dbReference type="ChEBI" id="CHEBI:57783"/>
        <dbReference type="ChEBI" id="CHEBI:58349"/>
        <dbReference type="ChEBI" id="CHEBI:77396"/>
        <dbReference type="ChEBI" id="CHEBI:83139"/>
        <dbReference type="EC" id="1.2.1.84"/>
    </reaction>
</comment>
<evidence type="ECO:0000259" key="12">
    <source>
        <dbReference type="Pfam" id="PF07993"/>
    </source>
</evidence>
<keyword evidence="4" id="KW-0812">Transmembrane</keyword>
<dbReference type="GO" id="GO:0080019">
    <property type="term" value="F:alcohol-forming very long-chain fatty acyl-CoA reductase activity"/>
    <property type="evidence" value="ECO:0007669"/>
    <property type="project" value="InterPro"/>
</dbReference>
<dbReference type="RefSeq" id="XP_019773563.1">
    <property type="nucleotide sequence ID" value="XM_019918004.2"/>
</dbReference>
<feature type="domain" description="Fatty acyl-CoA reductase C-terminal" evidence="11">
    <location>
        <begin position="383"/>
        <end position="479"/>
    </location>
</feature>
<dbReference type="PANTHER" id="PTHR11011">
    <property type="entry name" value="MALE STERILITY PROTEIN 2-RELATED"/>
    <property type="match status" value="1"/>
</dbReference>
<organism evidence="13 14">
    <name type="scientific">Dendroctonus ponderosae</name>
    <name type="common">Mountain pine beetle</name>
    <dbReference type="NCBI Taxonomy" id="77166"/>
    <lineage>
        <taxon>Eukaryota</taxon>
        <taxon>Metazoa</taxon>
        <taxon>Ecdysozoa</taxon>
        <taxon>Arthropoda</taxon>
        <taxon>Hexapoda</taxon>
        <taxon>Insecta</taxon>
        <taxon>Pterygota</taxon>
        <taxon>Neoptera</taxon>
        <taxon>Endopterygota</taxon>
        <taxon>Coleoptera</taxon>
        <taxon>Polyphaga</taxon>
        <taxon>Cucujiformia</taxon>
        <taxon>Curculionidae</taxon>
        <taxon>Scolytinae</taxon>
        <taxon>Dendroctonus</taxon>
    </lineage>
</organism>
<keyword evidence="8" id="KW-0472">Membrane</keyword>
<dbReference type="InterPro" id="IPR033640">
    <property type="entry name" value="FAR_C"/>
</dbReference>
<feature type="domain" description="Thioester reductase (TE)" evidence="12">
    <location>
        <begin position="42"/>
        <end position="311"/>
    </location>
</feature>
<dbReference type="InterPro" id="IPR026055">
    <property type="entry name" value="FAR"/>
</dbReference>
<reference evidence="13" key="2">
    <citation type="submission" date="2024-08" db="UniProtKB">
        <authorList>
            <consortium name="EnsemblMetazoa"/>
        </authorList>
    </citation>
    <scope>IDENTIFICATION</scope>
</reference>